<dbReference type="InterPro" id="IPR036249">
    <property type="entry name" value="Thioredoxin-like_sf"/>
</dbReference>
<protein>
    <submittedName>
        <fullName evidence="2">Glutathione S-transferase N-terminal domain-containing protein</fullName>
    </submittedName>
</protein>
<dbReference type="Proteomes" id="UP001500021">
    <property type="component" value="Unassembled WGS sequence"/>
</dbReference>
<dbReference type="Gene3D" id="3.40.30.10">
    <property type="entry name" value="Glutaredoxin"/>
    <property type="match status" value="1"/>
</dbReference>
<dbReference type="SUPFAM" id="SSF52833">
    <property type="entry name" value="Thioredoxin-like"/>
    <property type="match status" value="1"/>
</dbReference>
<accession>A0ABN1L9W1</accession>
<keyword evidence="3" id="KW-1185">Reference proteome</keyword>
<evidence type="ECO:0000313" key="2">
    <source>
        <dbReference type="EMBL" id="GAA0821738.1"/>
    </source>
</evidence>
<proteinExistence type="predicted"/>
<dbReference type="PROSITE" id="PS51354">
    <property type="entry name" value="GLUTAREDOXIN_2"/>
    <property type="match status" value="1"/>
</dbReference>
<sequence length="124" mass="14334">MLMSIIRWPIGRLILLLNFIFSPKSPKRPADQQVKIDAATQKLSLYQLPACPFCVKVRRTMKREGLKIELRNISNNEQYRDELIREGGKRTVPCLRIEKDNGEVQWLYESNDVVAHLQNVAKAA</sequence>
<name>A0ABN1L9W1_9GAMM</name>
<dbReference type="EMBL" id="BAAAFA010000010">
    <property type="protein sequence ID" value="GAA0821738.1"/>
    <property type="molecule type" value="Genomic_DNA"/>
</dbReference>
<evidence type="ECO:0000259" key="1">
    <source>
        <dbReference type="Pfam" id="PF00462"/>
    </source>
</evidence>
<evidence type="ECO:0000313" key="3">
    <source>
        <dbReference type="Proteomes" id="UP001500021"/>
    </source>
</evidence>
<dbReference type="Pfam" id="PF00462">
    <property type="entry name" value="Glutaredoxin"/>
    <property type="match status" value="1"/>
</dbReference>
<reference evidence="2 3" key="1">
    <citation type="journal article" date="2019" name="Int. J. Syst. Evol. Microbiol.">
        <title>The Global Catalogue of Microorganisms (GCM) 10K type strain sequencing project: providing services to taxonomists for standard genome sequencing and annotation.</title>
        <authorList>
            <consortium name="The Broad Institute Genomics Platform"/>
            <consortium name="The Broad Institute Genome Sequencing Center for Infectious Disease"/>
            <person name="Wu L."/>
            <person name="Ma J."/>
        </authorList>
    </citation>
    <scope>NUCLEOTIDE SEQUENCE [LARGE SCALE GENOMIC DNA]</scope>
    <source>
        <strain evidence="2 3">JCM 15608</strain>
    </source>
</reference>
<comment type="caution">
    <text evidence="2">The sequence shown here is derived from an EMBL/GenBank/DDBJ whole genome shotgun (WGS) entry which is preliminary data.</text>
</comment>
<organism evidence="2 3">
    <name type="scientific">Colwellia asteriadis</name>
    <dbReference type="NCBI Taxonomy" id="517723"/>
    <lineage>
        <taxon>Bacteria</taxon>
        <taxon>Pseudomonadati</taxon>
        <taxon>Pseudomonadota</taxon>
        <taxon>Gammaproteobacteria</taxon>
        <taxon>Alteromonadales</taxon>
        <taxon>Colwelliaceae</taxon>
        <taxon>Colwellia</taxon>
    </lineage>
</organism>
<gene>
    <name evidence="2" type="ORF">GCM10009111_29170</name>
</gene>
<feature type="domain" description="Glutaredoxin" evidence="1">
    <location>
        <begin position="45"/>
        <end position="98"/>
    </location>
</feature>
<dbReference type="InterPro" id="IPR002109">
    <property type="entry name" value="Glutaredoxin"/>
</dbReference>